<sequence>MLPPNSDIGFVSPAPSNTTVSSAPDLTKDDPVTVDVPSIELTNLPIQQKHGALMMMLDYYLVGCCD</sequence>
<evidence type="ECO:0000313" key="2">
    <source>
        <dbReference type="EMBL" id="KAA6365309.1"/>
    </source>
</evidence>
<feature type="compositionally biased region" description="Polar residues" evidence="1">
    <location>
        <begin position="14"/>
        <end position="24"/>
    </location>
</feature>
<name>A0A5J4U4N5_9EUKA</name>
<dbReference type="AlphaFoldDB" id="A0A5J4U4N5"/>
<comment type="caution">
    <text evidence="2">The sequence shown here is derived from an EMBL/GenBank/DDBJ whole genome shotgun (WGS) entry which is preliminary data.</text>
</comment>
<protein>
    <submittedName>
        <fullName evidence="2">Uncharacterized protein</fullName>
    </submittedName>
</protein>
<feature type="non-terminal residue" evidence="2">
    <location>
        <position position="66"/>
    </location>
</feature>
<proteinExistence type="predicted"/>
<evidence type="ECO:0000313" key="3">
    <source>
        <dbReference type="Proteomes" id="UP000324800"/>
    </source>
</evidence>
<organism evidence="2 3">
    <name type="scientific">Streblomastix strix</name>
    <dbReference type="NCBI Taxonomy" id="222440"/>
    <lineage>
        <taxon>Eukaryota</taxon>
        <taxon>Metamonada</taxon>
        <taxon>Preaxostyla</taxon>
        <taxon>Oxymonadida</taxon>
        <taxon>Streblomastigidae</taxon>
        <taxon>Streblomastix</taxon>
    </lineage>
</organism>
<feature type="region of interest" description="Disordered" evidence="1">
    <location>
        <begin position="1"/>
        <end position="31"/>
    </location>
</feature>
<evidence type="ECO:0000256" key="1">
    <source>
        <dbReference type="SAM" id="MobiDB-lite"/>
    </source>
</evidence>
<dbReference type="Proteomes" id="UP000324800">
    <property type="component" value="Unassembled WGS sequence"/>
</dbReference>
<accession>A0A5J4U4N5</accession>
<dbReference type="EMBL" id="SNRW01020593">
    <property type="protein sequence ID" value="KAA6365309.1"/>
    <property type="molecule type" value="Genomic_DNA"/>
</dbReference>
<reference evidence="2 3" key="1">
    <citation type="submission" date="2019-03" db="EMBL/GenBank/DDBJ databases">
        <title>Single cell metagenomics reveals metabolic interactions within the superorganism composed of flagellate Streblomastix strix and complex community of Bacteroidetes bacteria on its surface.</title>
        <authorList>
            <person name="Treitli S.C."/>
            <person name="Kolisko M."/>
            <person name="Husnik F."/>
            <person name="Keeling P."/>
            <person name="Hampl V."/>
        </authorList>
    </citation>
    <scope>NUCLEOTIDE SEQUENCE [LARGE SCALE GENOMIC DNA]</scope>
    <source>
        <strain evidence="2">ST1C</strain>
    </source>
</reference>
<gene>
    <name evidence="2" type="ORF">EZS28_039162</name>
</gene>